<name>A0A917ND50_9PSEU</name>
<dbReference type="EMBL" id="BMMT01000009">
    <property type="protein sequence ID" value="GGI89538.1"/>
    <property type="molecule type" value="Genomic_DNA"/>
</dbReference>
<reference evidence="2 5" key="2">
    <citation type="journal article" date="2019" name="Int. J. Syst. Evol. Microbiol.">
        <title>The Global Catalogue of Microorganisms (GCM) 10K type strain sequencing project: providing services to taxonomists for standard genome sequencing and annotation.</title>
        <authorList>
            <consortium name="The Broad Institute Genomics Platform"/>
            <consortium name="The Broad Institute Genome Sequencing Center for Infectious Disease"/>
            <person name="Wu L."/>
            <person name="Ma J."/>
        </authorList>
    </citation>
    <scope>NUCLEOTIDE SEQUENCE [LARGE SCALE GENOMIC DNA]</scope>
    <source>
        <strain evidence="2 5">JCM 10664</strain>
    </source>
</reference>
<reference evidence="3" key="3">
    <citation type="submission" date="2020-09" db="EMBL/GenBank/DDBJ databases">
        <authorList>
            <person name="Sun Q."/>
            <person name="Zhou Y."/>
        </authorList>
    </citation>
    <scope>NUCLEOTIDE SEQUENCE</scope>
    <source>
        <strain evidence="3">CGMCC 4.7206</strain>
    </source>
</reference>
<evidence type="ECO:0000313" key="4">
    <source>
        <dbReference type="Proteomes" id="UP000597989"/>
    </source>
</evidence>
<feature type="compositionally biased region" description="Basic and acidic residues" evidence="1">
    <location>
        <begin position="1"/>
        <end position="23"/>
    </location>
</feature>
<organism evidence="3 4">
    <name type="scientific">Saccharopolyspora thermophila</name>
    <dbReference type="NCBI Taxonomy" id="89367"/>
    <lineage>
        <taxon>Bacteria</taxon>
        <taxon>Bacillati</taxon>
        <taxon>Actinomycetota</taxon>
        <taxon>Actinomycetes</taxon>
        <taxon>Pseudonocardiales</taxon>
        <taxon>Pseudonocardiaceae</taxon>
        <taxon>Saccharopolyspora</taxon>
    </lineage>
</organism>
<dbReference type="AlphaFoldDB" id="A0A917ND50"/>
<evidence type="ECO:0000313" key="3">
    <source>
        <dbReference type="EMBL" id="GGI89538.1"/>
    </source>
</evidence>
<feature type="compositionally biased region" description="Basic and acidic residues" evidence="1">
    <location>
        <begin position="30"/>
        <end position="39"/>
    </location>
</feature>
<evidence type="ECO:0000313" key="2">
    <source>
        <dbReference type="EMBL" id="GAA0530949.1"/>
    </source>
</evidence>
<gene>
    <name evidence="2" type="ORF">GCM10009545_36820</name>
    <name evidence="3" type="ORF">GCM10011581_28260</name>
</gene>
<sequence length="59" mass="6771">MVEQREPREHDTGYDEATGDRITPESGPVPRDREPEPRAHPRHLPADMPPGNEEDKESR</sequence>
<dbReference type="EMBL" id="BAAAHC010000013">
    <property type="protein sequence ID" value="GAA0530949.1"/>
    <property type="molecule type" value="Genomic_DNA"/>
</dbReference>
<reference evidence="3 4" key="1">
    <citation type="journal article" date="2014" name="Int. J. Syst. Evol. Microbiol.">
        <title>Complete genome sequence of Corynebacterium casei LMG S-19264T (=DSM 44701T), isolated from a smear-ripened cheese.</title>
        <authorList>
            <consortium name="US DOE Joint Genome Institute (JGI-PGF)"/>
            <person name="Walter F."/>
            <person name="Albersmeier A."/>
            <person name="Kalinowski J."/>
            <person name="Ruckert C."/>
        </authorList>
    </citation>
    <scope>NUCLEOTIDE SEQUENCE [LARGE SCALE GENOMIC DNA]</scope>
    <source>
        <strain evidence="3 4">CGMCC 4.7206</strain>
    </source>
</reference>
<keyword evidence="5" id="KW-1185">Reference proteome</keyword>
<protein>
    <submittedName>
        <fullName evidence="3">Uncharacterized protein</fullName>
    </submittedName>
</protein>
<dbReference type="Proteomes" id="UP000597989">
    <property type="component" value="Unassembled WGS sequence"/>
</dbReference>
<proteinExistence type="predicted"/>
<comment type="caution">
    <text evidence="3">The sequence shown here is derived from an EMBL/GenBank/DDBJ whole genome shotgun (WGS) entry which is preliminary data.</text>
</comment>
<evidence type="ECO:0000313" key="5">
    <source>
        <dbReference type="Proteomes" id="UP001500220"/>
    </source>
</evidence>
<accession>A0A917ND50</accession>
<dbReference type="Proteomes" id="UP001500220">
    <property type="component" value="Unassembled WGS sequence"/>
</dbReference>
<evidence type="ECO:0000256" key="1">
    <source>
        <dbReference type="SAM" id="MobiDB-lite"/>
    </source>
</evidence>
<feature type="region of interest" description="Disordered" evidence="1">
    <location>
        <begin position="1"/>
        <end position="59"/>
    </location>
</feature>
<reference evidence="2" key="4">
    <citation type="submission" date="2023-12" db="EMBL/GenBank/DDBJ databases">
        <authorList>
            <person name="Sun Q."/>
            <person name="Inoue M."/>
        </authorList>
    </citation>
    <scope>NUCLEOTIDE SEQUENCE</scope>
    <source>
        <strain evidence="2">JCM 10664</strain>
    </source>
</reference>